<evidence type="ECO:0000256" key="1">
    <source>
        <dbReference type="ARBA" id="ARBA00006249"/>
    </source>
</evidence>
<dbReference type="InterPro" id="IPR011118">
    <property type="entry name" value="Tannase/feruloyl_esterase"/>
</dbReference>
<proteinExistence type="inferred from homology"/>
<dbReference type="Proteomes" id="UP000284842">
    <property type="component" value="Unassembled WGS sequence"/>
</dbReference>
<comment type="catalytic activity">
    <reaction evidence="9">
        <text>feruloyl-polysaccharide + H2O = ferulate + polysaccharide.</text>
        <dbReference type="EC" id="3.1.1.73"/>
    </reaction>
</comment>
<keyword evidence="3" id="KW-0119">Carbohydrate metabolism</keyword>
<evidence type="ECO:0000256" key="3">
    <source>
        <dbReference type="ARBA" id="ARBA00022651"/>
    </source>
</evidence>
<gene>
    <name evidence="11" type="ORF">CVT24_001545</name>
</gene>
<dbReference type="GO" id="GO:0045493">
    <property type="term" value="P:xylan catabolic process"/>
    <property type="evidence" value="ECO:0007669"/>
    <property type="project" value="UniProtKB-KW"/>
</dbReference>
<comment type="caution">
    <text evidence="11">The sequence shown here is derived from an EMBL/GenBank/DDBJ whole genome shotgun (WGS) entry which is preliminary data.</text>
</comment>
<dbReference type="GO" id="GO:0030600">
    <property type="term" value="F:feruloyl esterase activity"/>
    <property type="evidence" value="ECO:0007669"/>
    <property type="project" value="UniProtKB-EC"/>
</dbReference>
<dbReference type="EMBL" id="NHTK01005847">
    <property type="protein sequence ID" value="PPQ72871.1"/>
    <property type="molecule type" value="Genomic_DNA"/>
</dbReference>
<keyword evidence="12" id="KW-1185">Reference proteome</keyword>
<name>A0A409W2Y2_9AGAR</name>
<evidence type="ECO:0000256" key="9">
    <source>
        <dbReference type="ARBA" id="ARBA00034075"/>
    </source>
</evidence>
<evidence type="ECO:0000313" key="12">
    <source>
        <dbReference type="Proteomes" id="UP000284842"/>
    </source>
</evidence>
<comment type="similarity">
    <text evidence="1 10">Belongs to the tannase family.</text>
</comment>
<keyword evidence="6 10" id="KW-0378">Hydrolase</keyword>
<dbReference type="Pfam" id="PF07519">
    <property type="entry name" value="Tannase"/>
    <property type="match status" value="1"/>
</dbReference>
<dbReference type="AlphaFoldDB" id="A0A409W2Y2"/>
<dbReference type="GO" id="GO:0046872">
    <property type="term" value="F:metal ion binding"/>
    <property type="evidence" value="ECO:0007669"/>
    <property type="project" value="UniProtKB-KW"/>
</dbReference>
<evidence type="ECO:0000313" key="11">
    <source>
        <dbReference type="EMBL" id="PPQ72871.1"/>
    </source>
</evidence>
<feature type="signal peptide" evidence="10">
    <location>
        <begin position="1"/>
        <end position="19"/>
    </location>
</feature>
<evidence type="ECO:0000256" key="7">
    <source>
        <dbReference type="ARBA" id="ARBA00022837"/>
    </source>
</evidence>
<accession>A0A409W2Y2</accession>
<feature type="chain" id="PRO_5018816653" description="Carboxylic ester hydrolase" evidence="10">
    <location>
        <begin position="20"/>
        <end position="532"/>
    </location>
</feature>
<dbReference type="STRING" id="181874.A0A409W2Y2"/>
<keyword evidence="7" id="KW-0106">Calcium</keyword>
<keyword evidence="2" id="KW-0719">Serine esterase</keyword>
<evidence type="ECO:0000256" key="5">
    <source>
        <dbReference type="ARBA" id="ARBA00022729"/>
    </source>
</evidence>
<reference evidence="11 12" key="1">
    <citation type="journal article" date="2018" name="Evol. Lett.">
        <title>Horizontal gene cluster transfer increased hallucinogenic mushroom diversity.</title>
        <authorList>
            <person name="Reynolds H.T."/>
            <person name="Vijayakumar V."/>
            <person name="Gluck-Thaler E."/>
            <person name="Korotkin H.B."/>
            <person name="Matheny P.B."/>
            <person name="Slot J.C."/>
        </authorList>
    </citation>
    <scope>NUCLEOTIDE SEQUENCE [LARGE SCALE GENOMIC DNA]</scope>
    <source>
        <strain evidence="11 12">2629</strain>
    </source>
</reference>
<dbReference type="InterPro" id="IPR029058">
    <property type="entry name" value="AB_hydrolase_fold"/>
</dbReference>
<dbReference type="OrthoDB" id="3039123at2759"/>
<evidence type="ECO:0000256" key="2">
    <source>
        <dbReference type="ARBA" id="ARBA00022487"/>
    </source>
</evidence>
<dbReference type="EC" id="3.1.1.-" evidence="10"/>
<evidence type="ECO:0000256" key="8">
    <source>
        <dbReference type="ARBA" id="ARBA00023157"/>
    </source>
</evidence>
<dbReference type="PANTHER" id="PTHR33938">
    <property type="entry name" value="FERULOYL ESTERASE B-RELATED"/>
    <property type="match status" value="1"/>
</dbReference>
<sequence>MAVLLKFLYLLTTSTLLQSVHFVVATQTPEEPFSPNADACSSLQTTLRLENTTVLLAQRITSGSTISTPGSCQSSASVSSNVCRVLAVTNTTSSSAVHWEMWLPDQWFGRFLAVGNGGLGGCIDYSNIDYGSSLHFATIGTDNGHDGNSGSVFLNHPEVINDFAFRAIHVSAVLGKQLAQFYYKSKAQKSYYLGCSTGGRQGVQSALRFPDDFDGIVGGAPATDWNHLTGWSGMLSHDVGQPNGSPEKFIPTNLWPVITAEIMRQCDGLDGVLDQTITEPDECIFRPESLLCSTSNPPSPANSSTCLTPTQVQTLKNIYSPLFGDEGQLLYPRYDPGAEADGNFAFVFGPTFFPFTNDWLSFTIFNDSTHNFQNFSRADIEFSDTINPGGISTWNGDLSSFKNRGGKFITYHGRRDQLIASGNSKRMYDLISSTMQLPTLDSFYRLFLVPGMNHCFGGPGASAFGQAGIASNAVNDTRHNVLLAMVDWVEKGRAPDTIIGTTIGPASNATHRVHCRYPTKSVLVGREFVCQA</sequence>
<evidence type="ECO:0000256" key="4">
    <source>
        <dbReference type="ARBA" id="ARBA00022723"/>
    </source>
</evidence>
<dbReference type="SUPFAM" id="SSF53474">
    <property type="entry name" value="alpha/beta-Hydrolases"/>
    <property type="match status" value="1"/>
</dbReference>
<dbReference type="PANTHER" id="PTHR33938:SF15">
    <property type="entry name" value="FERULOYL ESTERASE B-RELATED"/>
    <property type="match status" value="1"/>
</dbReference>
<keyword evidence="8" id="KW-1015">Disulfide bond</keyword>
<keyword evidence="3" id="KW-0624">Polysaccharide degradation</keyword>
<keyword evidence="5 10" id="KW-0732">Signal</keyword>
<dbReference type="InParanoid" id="A0A409W2Y2"/>
<evidence type="ECO:0000256" key="10">
    <source>
        <dbReference type="RuleBase" id="RU361238"/>
    </source>
</evidence>
<protein>
    <recommendedName>
        <fullName evidence="10">Carboxylic ester hydrolase</fullName>
        <ecNumber evidence="10">3.1.1.-</ecNumber>
    </recommendedName>
</protein>
<keyword evidence="3" id="KW-0858">Xylan degradation</keyword>
<dbReference type="Gene3D" id="3.40.50.1820">
    <property type="entry name" value="alpha/beta hydrolase"/>
    <property type="match status" value="1"/>
</dbReference>
<evidence type="ECO:0000256" key="6">
    <source>
        <dbReference type="ARBA" id="ARBA00022801"/>
    </source>
</evidence>
<organism evidence="11 12">
    <name type="scientific">Panaeolus cyanescens</name>
    <dbReference type="NCBI Taxonomy" id="181874"/>
    <lineage>
        <taxon>Eukaryota</taxon>
        <taxon>Fungi</taxon>
        <taxon>Dikarya</taxon>
        <taxon>Basidiomycota</taxon>
        <taxon>Agaricomycotina</taxon>
        <taxon>Agaricomycetes</taxon>
        <taxon>Agaricomycetidae</taxon>
        <taxon>Agaricales</taxon>
        <taxon>Agaricineae</taxon>
        <taxon>Galeropsidaceae</taxon>
        <taxon>Panaeolus</taxon>
    </lineage>
</organism>
<keyword evidence="4" id="KW-0479">Metal-binding</keyword>